<dbReference type="InterPro" id="IPR024079">
    <property type="entry name" value="MetalloPept_cat_dom_sf"/>
</dbReference>
<evidence type="ECO:0000313" key="6">
    <source>
        <dbReference type="EMBL" id="GAA3678062.1"/>
    </source>
</evidence>
<dbReference type="SMART" id="SM00235">
    <property type="entry name" value="ZnMc"/>
    <property type="match status" value="1"/>
</dbReference>
<dbReference type="Gene3D" id="3.40.390.10">
    <property type="entry name" value="Collagenase (Catalytic Domain)"/>
    <property type="match status" value="1"/>
</dbReference>
<evidence type="ECO:0000259" key="5">
    <source>
        <dbReference type="SMART" id="SM00235"/>
    </source>
</evidence>
<keyword evidence="4" id="KW-0862">Zinc</keyword>
<proteinExistence type="predicted"/>
<accession>A0ABP7C4J0</accession>
<organism evidence="6 7">
    <name type="scientific">Arthrobacter ginkgonis</name>
    <dbReference type="NCBI Taxonomy" id="1630594"/>
    <lineage>
        <taxon>Bacteria</taxon>
        <taxon>Bacillati</taxon>
        <taxon>Actinomycetota</taxon>
        <taxon>Actinomycetes</taxon>
        <taxon>Micrococcales</taxon>
        <taxon>Micrococcaceae</taxon>
        <taxon>Arthrobacter</taxon>
    </lineage>
</organism>
<feature type="domain" description="Peptidase metallopeptidase" evidence="5">
    <location>
        <begin position="68"/>
        <end position="246"/>
    </location>
</feature>
<dbReference type="Pfam" id="PF00413">
    <property type="entry name" value="Peptidase_M10"/>
    <property type="match status" value="1"/>
</dbReference>
<dbReference type="EMBL" id="BAABEO010000009">
    <property type="protein sequence ID" value="GAA3678062.1"/>
    <property type="molecule type" value="Genomic_DNA"/>
</dbReference>
<evidence type="ECO:0000256" key="2">
    <source>
        <dbReference type="ARBA" id="ARBA00022723"/>
    </source>
</evidence>
<dbReference type="Proteomes" id="UP001500752">
    <property type="component" value="Unassembled WGS sequence"/>
</dbReference>
<dbReference type="InterPro" id="IPR006026">
    <property type="entry name" value="Peptidase_Metallo"/>
</dbReference>
<dbReference type="SUPFAM" id="SSF55486">
    <property type="entry name" value="Metalloproteases ('zincins'), catalytic domain"/>
    <property type="match status" value="1"/>
</dbReference>
<gene>
    <name evidence="6" type="ORF">GCM10023081_15420</name>
</gene>
<keyword evidence="1" id="KW-0645">Protease</keyword>
<reference evidence="7" key="1">
    <citation type="journal article" date="2019" name="Int. J. Syst. Evol. Microbiol.">
        <title>The Global Catalogue of Microorganisms (GCM) 10K type strain sequencing project: providing services to taxonomists for standard genome sequencing and annotation.</title>
        <authorList>
            <consortium name="The Broad Institute Genomics Platform"/>
            <consortium name="The Broad Institute Genome Sequencing Center for Infectious Disease"/>
            <person name="Wu L."/>
            <person name="Ma J."/>
        </authorList>
    </citation>
    <scope>NUCLEOTIDE SEQUENCE [LARGE SCALE GENOMIC DNA]</scope>
    <source>
        <strain evidence="7">JCM 30742</strain>
    </source>
</reference>
<protein>
    <recommendedName>
        <fullName evidence="5">Peptidase metallopeptidase domain-containing protein</fullName>
    </recommendedName>
</protein>
<sequence>MVVAVLLCFYFGTAFVDRNVAPVVEASLPWSSVPPQGVEAAAQPLGTPPDVAESTAYRLLEPPDSSQPFAAYDPCRPIHYVIRPDNAPPDSEALVHQAVAEISAATGLQFAYDGLTEEGPSNRRESYQPDAYGKRWAPVLIAWSSPTESPRLAGDVAGLGGSATIKETGTPYVRVNGQIELDGPDLTETLVEPYGPDRVQAVIMHELGHVLGLGHVDDPSQLMYGGPNSVTELQDGDRAGLAVLGSGACVPQL</sequence>
<evidence type="ECO:0000313" key="7">
    <source>
        <dbReference type="Proteomes" id="UP001500752"/>
    </source>
</evidence>
<comment type="caution">
    <text evidence="6">The sequence shown here is derived from an EMBL/GenBank/DDBJ whole genome shotgun (WGS) entry which is preliminary data.</text>
</comment>
<evidence type="ECO:0000256" key="4">
    <source>
        <dbReference type="ARBA" id="ARBA00022833"/>
    </source>
</evidence>
<dbReference type="InterPro" id="IPR001818">
    <property type="entry name" value="Pept_M10_metallopeptidase"/>
</dbReference>
<keyword evidence="3" id="KW-0378">Hydrolase</keyword>
<keyword evidence="7" id="KW-1185">Reference proteome</keyword>
<evidence type="ECO:0000256" key="3">
    <source>
        <dbReference type="ARBA" id="ARBA00022801"/>
    </source>
</evidence>
<keyword evidence="2" id="KW-0479">Metal-binding</keyword>
<name>A0ABP7C4J0_9MICC</name>
<evidence type="ECO:0000256" key="1">
    <source>
        <dbReference type="ARBA" id="ARBA00022670"/>
    </source>
</evidence>